<gene>
    <name evidence="1" type="ORF">LSG31_05615</name>
</gene>
<sequence>MPNFFRELDIGKNIKAIEWLKAELLDNTAGLFRAFLKGNEEILTDYLSNIVILAYTLGRRLGIGYKQLDQHMLDKLTKNTLPIQKNSEWYGDLSEFKEHIGKR</sequence>
<evidence type="ECO:0000313" key="2">
    <source>
        <dbReference type="Proteomes" id="UP000830167"/>
    </source>
</evidence>
<proteinExistence type="predicted"/>
<organism evidence="1 2">
    <name type="scientific">Fodinisporobacter ferrooxydans</name>
    <dbReference type="NCBI Taxonomy" id="2901836"/>
    <lineage>
        <taxon>Bacteria</taxon>
        <taxon>Bacillati</taxon>
        <taxon>Bacillota</taxon>
        <taxon>Bacilli</taxon>
        <taxon>Bacillales</taxon>
        <taxon>Alicyclobacillaceae</taxon>
        <taxon>Fodinisporobacter</taxon>
    </lineage>
</organism>
<dbReference type="EMBL" id="CP089291">
    <property type="protein sequence ID" value="UOF91726.1"/>
    <property type="molecule type" value="Genomic_DNA"/>
</dbReference>
<dbReference type="Proteomes" id="UP000830167">
    <property type="component" value="Chromosome"/>
</dbReference>
<accession>A0ABY4CQ81</accession>
<evidence type="ECO:0000313" key="1">
    <source>
        <dbReference type="EMBL" id="UOF91726.1"/>
    </source>
</evidence>
<name>A0ABY4CQ81_9BACL</name>
<dbReference type="Pfam" id="PF12643">
    <property type="entry name" value="MazG-like"/>
    <property type="match status" value="1"/>
</dbReference>
<dbReference type="InterPro" id="IPR025984">
    <property type="entry name" value="DCTPP"/>
</dbReference>
<dbReference type="RefSeq" id="WP_347438414.1">
    <property type="nucleotide sequence ID" value="NZ_CP089291.1"/>
</dbReference>
<reference evidence="1" key="1">
    <citation type="submission" date="2021-12" db="EMBL/GenBank/DDBJ databases">
        <title>Alicyclobacillaceae gen. nov., sp. nov., isolated from chalcocite enrichment system.</title>
        <authorList>
            <person name="Jiang Z."/>
        </authorList>
    </citation>
    <scope>NUCLEOTIDE SEQUENCE</scope>
    <source>
        <strain evidence="1">MYW30-H2</strain>
    </source>
</reference>
<keyword evidence="2" id="KW-1185">Reference proteome</keyword>
<protein>
    <submittedName>
        <fullName evidence="1">MazG-like family protein</fullName>
    </submittedName>
</protein>